<comment type="similarity">
    <text evidence="2 18">Belongs to the peptidase M1 family.</text>
</comment>
<evidence type="ECO:0000256" key="15">
    <source>
        <dbReference type="PIRSR" id="PIRSR634016-1"/>
    </source>
</evidence>
<dbReference type="InterPro" id="IPR042097">
    <property type="entry name" value="Aminopeptidase_N-like_N_sf"/>
</dbReference>
<evidence type="ECO:0000256" key="6">
    <source>
        <dbReference type="ARBA" id="ARBA00022670"/>
    </source>
</evidence>
<feature type="active site" description="Proton acceptor" evidence="15">
    <location>
        <position position="352"/>
    </location>
</feature>
<keyword evidence="9 18" id="KW-0378">Hydrolase</keyword>
<gene>
    <name evidence="24" type="primary">similar to Aminopeptidase N</name>
    <name evidence="24" type="ORF">CLUMA_CG014379</name>
</gene>
<dbReference type="Proteomes" id="UP000183832">
    <property type="component" value="Unassembled WGS sequence"/>
</dbReference>
<keyword evidence="5" id="KW-0336">GPI-anchor</keyword>
<keyword evidence="10 16" id="KW-0862">Zinc</keyword>
<dbReference type="SUPFAM" id="SSF63737">
    <property type="entry name" value="Leukotriene A4 hydrolase N-terminal domain"/>
    <property type="match status" value="1"/>
</dbReference>
<feature type="domain" description="ERAP1-like C-terminal" evidence="22">
    <location>
        <begin position="585"/>
        <end position="848"/>
    </location>
</feature>
<dbReference type="InterPro" id="IPR027268">
    <property type="entry name" value="Peptidase_M4/M1_CTD_sf"/>
</dbReference>
<reference evidence="24 25" key="1">
    <citation type="submission" date="2015-04" db="EMBL/GenBank/DDBJ databases">
        <authorList>
            <person name="Syromyatnikov M.Y."/>
            <person name="Popov V.N."/>
        </authorList>
    </citation>
    <scope>NUCLEOTIDE SEQUENCE [LARGE SCALE GENOMIC DNA]</scope>
</reference>
<keyword evidence="11 18" id="KW-0482">Metalloprotease</keyword>
<feature type="binding site" evidence="16">
    <location>
        <position position="374"/>
    </location>
    <ligand>
        <name>Zn(2+)</name>
        <dbReference type="ChEBI" id="CHEBI:29105"/>
        <note>catalytic</note>
    </ligand>
</feature>
<evidence type="ECO:0000256" key="1">
    <source>
        <dbReference type="ARBA" id="ARBA00004609"/>
    </source>
</evidence>
<dbReference type="Pfam" id="PF01433">
    <property type="entry name" value="Peptidase_M1"/>
    <property type="match status" value="1"/>
</dbReference>
<dbReference type="CDD" id="cd09601">
    <property type="entry name" value="M1_APN-Q_like"/>
    <property type="match status" value="1"/>
</dbReference>
<keyword evidence="8 20" id="KW-0732">Signal</keyword>
<keyword evidence="13" id="KW-0325">Glycoprotein</keyword>
<evidence type="ECO:0000313" key="25">
    <source>
        <dbReference type="Proteomes" id="UP000183832"/>
    </source>
</evidence>
<dbReference type="InterPro" id="IPR034016">
    <property type="entry name" value="M1_APN-typ"/>
</dbReference>
<keyword evidence="14" id="KW-0449">Lipoprotein</keyword>
<feature type="region of interest" description="Disordered" evidence="19">
    <location>
        <begin position="937"/>
        <end position="958"/>
    </location>
</feature>
<dbReference type="PRINTS" id="PR00756">
    <property type="entry name" value="ALADIPTASE"/>
</dbReference>
<dbReference type="GO" id="GO:0098552">
    <property type="term" value="C:side of membrane"/>
    <property type="evidence" value="ECO:0007669"/>
    <property type="project" value="UniProtKB-KW"/>
</dbReference>
<evidence type="ECO:0000259" key="22">
    <source>
        <dbReference type="Pfam" id="PF11838"/>
    </source>
</evidence>
<feature type="chain" id="PRO_5013131329" description="Aminopeptidase" evidence="20">
    <location>
        <begin position="18"/>
        <end position="983"/>
    </location>
</feature>
<evidence type="ECO:0000256" key="5">
    <source>
        <dbReference type="ARBA" id="ARBA00022622"/>
    </source>
</evidence>
<evidence type="ECO:0000259" key="23">
    <source>
        <dbReference type="Pfam" id="PF17900"/>
    </source>
</evidence>
<protein>
    <recommendedName>
        <fullName evidence="18">Aminopeptidase</fullName>
        <ecNumber evidence="18">3.4.11.-</ecNumber>
    </recommendedName>
</protein>
<evidence type="ECO:0000313" key="24">
    <source>
        <dbReference type="EMBL" id="CRL01384.1"/>
    </source>
</evidence>
<keyword evidence="12" id="KW-0472">Membrane</keyword>
<dbReference type="FunFam" id="2.60.40.1730:FF:000013">
    <property type="entry name" value="Aminopeptidase"/>
    <property type="match status" value="1"/>
</dbReference>
<accession>A0A1J1IMJ3</accession>
<dbReference type="FunFam" id="1.10.390.10:FF:000013">
    <property type="entry name" value="Aminopeptidase N"/>
    <property type="match status" value="1"/>
</dbReference>
<evidence type="ECO:0000256" key="16">
    <source>
        <dbReference type="PIRSR" id="PIRSR634016-3"/>
    </source>
</evidence>
<dbReference type="Pfam" id="PF11838">
    <property type="entry name" value="ERAP1_C"/>
    <property type="match status" value="1"/>
</dbReference>
<dbReference type="GO" id="GO:0043171">
    <property type="term" value="P:peptide catabolic process"/>
    <property type="evidence" value="ECO:0007669"/>
    <property type="project" value="TreeGrafter"/>
</dbReference>
<evidence type="ECO:0000256" key="3">
    <source>
        <dbReference type="ARBA" id="ARBA00022438"/>
    </source>
</evidence>
<dbReference type="InterPro" id="IPR014782">
    <property type="entry name" value="Peptidase_M1_dom"/>
</dbReference>
<proteinExistence type="inferred from homology"/>
<dbReference type="Gene3D" id="1.10.390.10">
    <property type="entry name" value="Neutral Protease Domain 2"/>
    <property type="match status" value="1"/>
</dbReference>
<dbReference type="GO" id="GO:0006508">
    <property type="term" value="P:proteolysis"/>
    <property type="evidence" value="ECO:0007669"/>
    <property type="project" value="UniProtKB-KW"/>
</dbReference>
<evidence type="ECO:0000259" key="21">
    <source>
        <dbReference type="Pfam" id="PF01433"/>
    </source>
</evidence>
<dbReference type="GO" id="GO:0005737">
    <property type="term" value="C:cytoplasm"/>
    <property type="evidence" value="ECO:0007669"/>
    <property type="project" value="TreeGrafter"/>
</dbReference>
<dbReference type="EMBL" id="CVRI01000055">
    <property type="protein sequence ID" value="CRL01384.1"/>
    <property type="molecule type" value="Genomic_DNA"/>
</dbReference>
<dbReference type="GO" id="GO:0070006">
    <property type="term" value="F:metalloaminopeptidase activity"/>
    <property type="evidence" value="ECO:0007669"/>
    <property type="project" value="TreeGrafter"/>
</dbReference>
<dbReference type="PANTHER" id="PTHR11533">
    <property type="entry name" value="PROTEASE M1 ZINC METALLOPROTEASE"/>
    <property type="match status" value="1"/>
</dbReference>
<name>A0A1J1IMJ3_9DIPT</name>
<evidence type="ECO:0000256" key="8">
    <source>
        <dbReference type="ARBA" id="ARBA00022729"/>
    </source>
</evidence>
<evidence type="ECO:0000256" key="12">
    <source>
        <dbReference type="ARBA" id="ARBA00023136"/>
    </source>
</evidence>
<keyword evidence="25" id="KW-1185">Reference proteome</keyword>
<dbReference type="GO" id="GO:0005886">
    <property type="term" value="C:plasma membrane"/>
    <property type="evidence" value="ECO:0007669"/>
    <property type="project" value="UniProtKB-SubCell"/>
</dbReference>
<keyword evidence="6 18" id="KW-0645">Protease</keyword>
<dbReference type="EC" id="3.4.11.-" evidence="18"/>
<evidence type="ECO:0000256" key="14">
    <source>
        <dbReference type="ARBA" id="ARBA00023288"/>
    </source>
</evidence>
<sequence>MLIKIALLFISVGSAAAALKNPRKLYRENDDESLLPSLYTDPIDGIDYRLPNNTIPRHYDIWLSTDIHEGEFDFEGIATIQIEALEDTQEITLQIRELTILNVKLMRSTGGSIQSNVPFRIRDDVEFLIITPSQQLIKETIYLVEIKYIGTLRDDDAGFYRSSYIDETGNVKWLATTQFESTDARHAFPCYDEPGIRSSFSISIRHDVSYTAISNGPQESRVPDGGNYVVTTFKTIPSVQSYLIAFIVSDFAYIENNDGSVPHRIFAKSESIKAGDADLALTASVYLLEKFEEYVNISYSLDKMDQAAMPDFAAGAMENWGLVTYREPYLLFNEITGRARDRENVIATISHEFAHQWFGNLVSPAWWSYLWLNEGFATLYENHLTHLAYPNERWIDTFLVETVQPVLEVDANPNIRPMTYYVENPIRIDFLFDSVAYSKSGSVLKMFQYAFGEETWRKGLNYYLIARAYNNGAPEHLHENLQRAVNEDNLGSDINVDVIMSSWETQSGFPYITVVRNDNELTFSQSRFMYTNQDSENLWWVPINYVVASNPDFSNTKPDFWLEGTQQNVSLRGFSIPKPFTNNDWIIVNIQQTGYYRVLYDRTLWDLILQELHPYGNGYEKIHLFNRAQLIDDSFHFARAELLDYDVFLGVMRYMEKETDYIPWASANRANNLMSRWLSGSSAYPRYQSFMRNLVEKVYNKYGVNIIDGEQRVDRYVRAIAINLACQAQLPSCLTDTANLLENVLREDSIMAPDLVAPIYCNGMRLRTNLSARFIFMLSRLSNSNSPSERNSIITGLGCTENPETLTNILLWALDPNNDNLSVTERSRLLLSPINMGEESIQVLISILASQREELIQFNLLTTLCSNIAARIHSERSNTLFMSQLIDLQFIGALSMSQVNNYMNNALTILNWQENKLKSIDEFFDLVELQATTTTELETTPTTTEQITPTTTTEQTTTTDSGAMNMVLGGIVLKFAILISFLL</sequence>
<evidence type="ECO:0000256" key="18">
    <source>
        <dbReference type="RuleBase" id="RU364040"/>
    </source>
</evidence>
<dbReference type="PANTHER" id="PTHR11533:SF290">
    <property type="entry name" value="AMINOPEPTIDASE"/>
    <property type="match status" value="1"/>
</dbReference>
<feature type="signal peptide" evidence="20">
    <location>
        <begin position="1"/>
        <end position="17"/>
    </location>
</feature>
<feature type="binding site" evidence="16">
    <location>
        <position position="351"/>
    </location>
    <ligand>
        <name>Zn(2+)</name>
        <dbReference type="ChEBI" id="CHEBI:29105"/>
        <note>catalytic</note>
    </ligand>
</feature>
<feature type="binding site" evidence="16">
    <location>
        <position position="355"/>
    </location>
    <ligand>
        <name>Zn(2+)</name>
        <dbReference type="ChEBI" id="CHEBI:29105"/>
        <note>catalytic</note>
    </ligand>
</feature>
<dbReference type="GO" id="GO:0008270">
    <property type="term" value="F:zinc ion binding"/>
    <property type="evidence" value="ECO:0007669"/>
    <property type="project" value="UniProtKB-UniRule"/>
</dbReference>
<dbReference type="Pfam" id="PF17900">
    <property type="entry name" value="Peptidase_M1_N"/>
    <property type="match status" value="1"/>
</dbReference>
<dbReference type="InterPro" id="IPR045357">
    <property type="entry name" value="Aminopeptidase_N-like_N"/>
</dbReference>
<comment type="subcellular location">
    <subcellularLocation>
        <location evidence="1">Cell membrane</location>
        <topology evidence="1">Lipid-anchor</topology>
        <topology evidence="1">GPI-anchor</topology>
    </subcellularLocation>
</comment>
<organism evidence="24 25">
    <name type="scientific">Clunio marinus</name>
    <dbReference type="NCBI Taxonomy" id="568069"/>
    <lineage>
        <taxon>Eukaryota</taxon>
        <taxon>Metazoa</taxon>
        <taxon>Ecdysozoa</taxon>
        <taxon>Arthropoda</taxon>
        <taxon>Hexapoda</taxon>
        <taxon>Insecta</taxon>
        <taxon>Pterygota</taxon>
        <taxon>Neoptera</taxon>
        <taxon>Endopterygota</taxon>
        <taxon>Diptera</taxon>
        <taxon>Nematocera</taxon>
        <taxon>Chironomoidea</taxon>
        <taxon>Chironomidae</taxon>
        <taxon>Clunio</taxon>
    </lineage>
</organism>
<feature type="domain" description="Aminopeptidase N-like N-terminal" evidence="23">
    <location>
        <begin position="56"/>
        <end position="243"/>
    </location>
</feature>
<evidence type="ECO:0000256" key="19">
    <source>
        <dbReference type="SAM" id="MobiDB-lite"/>
    </source>
</evidence>
<dbReference type="InterPro" id="IPR050344">
    <property type="entry name" value="Peptidase_M1_aminopeptidases"/>
</dbReference>
<dbReference type="STRING" id="568069.A0A1J1IMJ3"/>
<evidence type="ECO:0000256" key="10">
    <source>
        <dbReference type="ARBA" id="ARBA00022833"/>
    </source>
</evidence>
<dbReference type="InterPro" id="IPR024571">
    <property type="entry name" value="ERAP1-like_C_dom"/>
</dbReference>
<dbReference type="OrthoDB" id="510539at2759"/>
<dbReference type="GO" id="GO:0005615">
    <property type="term" value="C:extracellular space"/>
    <property type="evidence" value="ECO:0007669"/>
    <property type="project" value="TreeGrafter"/>
</dbReference>
<evidence type="ECO:0000256" key="17">
    <source>
        <dbReference type="PIRSR" id="PIRSR634016-4"/>
    </source>
</evidence>
<dbReference type="InterPro" id="IPR001930">
    <property type="entry name" value="Peptidase_M1"/>
</dbReference>
<dbReference type="Gene3D" id="2.60.40.1730">
    <property type="entry name" value="tricorn interacting facor f3 domain"/>
    <property type="match status" value="1"/>
</dbReference>
<evidence type="ECO:0000256" key="2">
    <source>
        <dbReference type="ARBA" id="ARBA00010136"/>
    </source>
</evidence>
<dbReference type="SUPFAM" id="SSF55486">
    <property type="entry name" value="Metalloproteases ('zincins'), catalytic domain"/>
    <property type="match status" value="1"/>
</dbReference>
<dbReference type="Gene3D" id="1.25.50.20">
    <property type="match status" value="1"/>
</dbReference>
<evidence type="ECO:0000256" key="7">
    <source>
        <dbReference type="ARBA" id="ARBA00022723"/>
    </source>
</evidence>
<evidence type="ECO:0000256" key="13">
    <source>
        <dbReference type="ARBA" id="ARBA00023180"/>
    </source>
</evidence>
<evidence type="ECO:0000256" key="11">
    <source>
        <dbReference type="ARBA" id="ARBA00023049"/>
    </source>
</evidence>
<dbReference type="AlphaFoldDB" id="A0A1J1IMJ3"/>
<evidence type="ECO:0000256" key="9">
    <source>
        <dbReference type="ARBA" id="ARBA00022801"/>
    </source>
</evidence>
<keyword evidence="7 16" id="KW-0479">Metal-binding</keyword>
<keyword evidence="3 18" id="KW-0031">Aminopeptidase</keyword>
<feature type="domain" description="Peptidase M1 membrane alanine aminopeptidase" evidence="21">
    <location>
        <begin position="281"/>
        <end position="503"/>
    </location>
</feature>
<evidence type="ECO:0000256" key="20">
    <source>
        <dbReference type="SAM" id="SignalP"/>
    </source>
</evidence>
<comment type="cofactor">
    <cofactor evidence="16 18">
        <name>Zn(2+)</name>
        <dbReference type="ChEBI" id="CHEBI:29105"/>
    </cofactor>
    <text evidence="16 18">Binds 1 zinc ion per subunit.</text>
</comment>
<dbReference type="Gene3D" id="2.60.40.1910">
    <property type="match status" value="1"/>
</dbReference>
<keyword evidence="4" id="KW-1003">Cell membrane</keyword>
<dbReference type="GO" id="GO:0042277">
    <property type="term" value="F:peptide binding"/>
    <property type="evidence" value="ECO:0007669"/>
    <property type="project" value="TreeGrafter"/>
</dbReference>
<feature type="site" description="Transition state stabilizer" evidence="17">
    <location>
        <position position="437"/>
    </location>
</feature>
<dbReference type="FunFam" id="2.60.40.1910:FF:000008">
    <property type="entry name" value="Aminopeptidase"/>
    <property type="match status" value="1"/>
</dbReference>
<evidence type="ECO:0000256" key="4">
    <source>
        <dbReference type="ARBA" id="ARBA00022475"/>
    </source>
</evidence>